<sequence>MHDQTNAYLSLLPNLMSTYCCETYNDLKLHEPLLNLFLWDSLLRYLGARTRTGSVDQYVMRDVHSPQVEIYIVYINLVYRAEHLQPLCYMRSQCQLALINSCASYSSLSVSCWAQSRLLNNLLREVTSMSAEFARKN</sequence>
<dbReference type="Proteomes" id="UP001196413">
    <property type="component" value="Unassembled WGS sequence"/>
</dbReference>
<organism evidence="1 2">
    <name type="scientific">Parelaphostrongylus tenuis</name>
    <name type="common">Meningeal worm</name>
    <dbReference type="NCBI Taxonomy" id="148309"/>
    <lineage>
        <taxon>Eukaryota</taxon>
        <taxon>Metazoa</taxon>
        <taxon>Ecdysozoa</taxon>
        <taxon>Nematoda</taxon>
        <taxon>Chromadorea</taxon>
        <taxon>Rhabditida</taxon>
        <taxon>Rhabditina</taxon>
        <taxon>Rhabditomorpha</taxon>
        <taxon>Strongyloidea</taxon>
        <taxon>Metastrongylidae</taxon>
        <taxon>Parelaphostrongylus</taxon>
    </lineage>
</organism>
<evidence type="ECO:0000313" key="1">
    <source>
        <dbReference type="EMBL" id="KAJ1367991.1"/>
    </source>
</evidence>
<comment type="caution">
    <text evidence="1">The sequence shown here is derived from an EMBL/GenBank/DDBJ whole genome shotgun (WGS) entry which is preliminary data.</text>
</comment>
<name>A0AAD5R221_PARTN</name>
<evidence type="ECO:0000313" key="2">
    <source>
        <dbReference type="Proteomes" id="UP001196413"/>
    </source>
</evidence>
<reference evidence="1" key="1">
    <citation type="submission" date="2021-06" db="EMBL/GenBank/DDBJ databases">
        <title>Parelaphostrongylus tenuis whole genome reference sequence.</title>
        <authorList>
            <person name="Garwood T.J."/>
            <person name="Larsen P.A."/>
            <person name="Fountain-Jones N.M."/>
            <person name="Garbe J.R."/>
            <person name="Macchietto M.G."/>
            <person name="Kania S.A."/>
            <person name="Gerhold R.W."/>
            <person name="Richards J.E."/>
            <person name="Wolf T.M."/>
        </authorList>
    </citation>
    <scope>NUCLEOTIDE SEQUENCE</scope>
    <source>
        <strain evidence="1">MNPRO001-30</strain>
        <tissue evidence="1">Meninges</tissue>
    </source>
</reference>
<gene>
    <name evidence="1" type="ORF">KIN20_029035</name>
</gene>
<dbReference type="EMBL" id="JAHQIW010006060">
    <property type="protein sequence ID" value="KAJ1367991.1"/>
    <property type="molecule type" value="Genomic_DNA"/>
</dbReference>
<protein>
    <submittedName>
        <fullName evidence="1">Uncharacterized protein</fullName>
    </submittedName>
</protein>
<dbReference type="AlphaFoldDB" id="A0AAD5R221"/>
<keyword evidence="2" id="KW-1185">Reference proteome</keyword>
<proteinExistence type="predicted"/>
<accession>A0AAD5R221</accession>